<evidence type="ECO:0000256" key="9">
    <source>
        <dbReference type="SAM" id="Phobius"/>
    </source>
</evidence>
<evidence type="ECO:0000256" key="2">
    <source>
        <dbReference type="ARBA" id="ARBA00008335"/>
    </source>
</evidence>
<evidence type="ECO:0000256" key="8">
    <source>
        <dbReference type="ARBA" id="ARBA00023136"/>
    </source>
</evidence>
<evidence type="ECO:0000256" key="4">
    <source>
        <dbReference type="ARBA" id="ARBA00022475"/>
    </source>
</evidence>
<keyword evidence="7" id="KW-0445">Lipid transport</keyword>
<dbReference type="InterPro" id="IPR039672">
    <property type="entry name" value="MFS_2"/>
</dbReference>
<dbReference type="PANTHER" id="PTHR11328:SF30">
    <property type="entry name" value="SPHINGOSINE-1-PHOSPHATE TRANSPORTER MFSD2B"/>
    <property type="match status" value="1"/>
</dbReference>
<keyword evidence="8 9" id="KW-0472">Membrane</keyword>
<evidence type="ECO:0000256" key="3">
    <source>
        <dbReference type="ARBA" id="ARBA00022448"/>
    </source>
</evidence>
<dbReference type="InterPro" id="IPR036259">
    <property type="entry name" value="MFS_trans_sf"/>
</dbReference>
<dbReference type="GO" id="GO:0005886">
    <property type="term" value="C:plasma membrane"/>
    <property type="evidence" value="ECO:0007669"/>
    <property type="project" value="UniProtKB-SubCell"/>
</dbReference>
<evidence type="ECO:0000256" key="5">
    <source>
        <dbReference type="ARBA" id="ARBA00022692"/>
    </source>
</evidence>
<keyword evidence="6 9" id="KW-1133">Transmembrane helix</keyword>
<keyword evidence="4" id="KW-1003">Cell membrane</keyword>
<dbReference type="PANTHER" id="PTHR11328">
    <property type="entry name" value="MAJOR FACILITATOR SUPERFAMILY DOMAIN-CONTAINING PROTEIN"/>
    <property type="match status" value="1"/>
</dbReference>
<evidence type="ECO:0008006" key="12">
    <source>
        <dbReference type="Google" id="ProtNLM"/>
    </source>
</evidence>
<comment type="similarity">
    <text evidence="2">Belongs to the major facilitator superfamily.</text>
</comment>
<proteinExistence type="inferred from homology"/>
<name>A0AAV3ADF2_PYXAD</name>
<accession>A0AAV3ADF2</accession>
<feature type="transmembrane region" description="Helical" evidence="9">
    <location>
        <begin position="341"/>
        <end position="359"/>
    </location>
</feature>
<dbReference type="Gene3D" id="1.20.1250.20">
    <property type="entry name" value="MFS general substrate transporter like domains"/>
    <property type="match status" value="1"/>
</dbReference>
<comment type="caution">
    <text evidence="10">The sequence shown here is derived from an EMBL/GenBank/DDBJ whole genome shotgun (WGS) entry which is preliminary data.</text>
</comment>
<dbReference type="Proteomes" id="UP001181693">
    <property type="component" value="Unassembled WGS sequence"/>
</dbReference>
<evidence type="ECO:0000313" key="10">
    <source>
        <dbReference type="EMBL" id="DBA25720.1"/>
    </source>
</evidence>
<dbReference type="FunFam" id="1.20.1250.20:FF:000185">
    <property type="entry name" value="sodium-dependent lysophosphatidylcholine symporter 1 isoform X1"/>
    <property type="match status" value="1"/>
</dbReference>
<feature type="transmembrane region" description="Helical" evidence="9">
    <location>
        <begin position="305"/>
        <end position="321"/>
    </location>
</feature>
<reference evidence="10" key="1">
    <citation type="thesis" date="2020" institute="ProQuest LLC" country="789 East Eisenhower Parkway, Ann Arbor, MI, USA">
        <title>Comparative Genomics and Chromosome Evolution.</title>
        <authorList>
            <person name="Mudd A.B."/>
        </authorList>
    </citation>
    <scope>NUCLEOTIDE SEQUENCE</scope>
    <source>
        <strain evidence="10">1538</strain>
        <tissue evidence="10">Blood</tissue>
    </source>
</reference>
<evidence type="ECO:0000256" key="1">
    <source>
        <dbReference type="ARBA" id="ARBA00004651"/>
    </source>
</evidence>
<dbReference type="FunFam" id="1.20.1250.20:FF:000183">
    <property type="entry name" value="sodium-dependent lysophosphatidylcholine symporter 1 isoform X2"/>
    <property type="match status" value="1"/>
</dbReference>
<comment type="subcellular location">
    <subcellularLocation>
        <location evidence="1">Cell membrane</location>
        <topology evidence="1">Multi-pass membrane protein</topology>
    </subcellularLocation>
</comment>
<keyword evidence="11" id="KW-1185">Reference proteome</keyword>
<dbReference type="EMBL" id="DYDO01000004">
    <property type="protein sequence ID" value="DBA25720.1"/>
    <property type="molecule type" value="Genomic_DNA"/>
</dbReference>
<gene>
    <name evidence="10" type="ORF">GDO54_010078</name>
</gene>
<dbReference type="GO" id="GO:0051977">
    <property type="term" value="P:lysophospholipid transport"/>
    <property type="evidence" value="ECO:0007669"/>
    <property type="project" value="UniProtKB-ARBA"/>
</dbReference>
<dbReference type="GO" id="GO:0015293">
    <property type="term" value="F:symporter activity"/>
    <property type="evidence" value="ECO:0007669"/>
    <property type="project" value="InterPro"/>
</dbReference>
<dbReference type="GO" id="GO:0046624">
    <property type="term" value="F:sphingolipid transporter activity"/>
    <property type="evidence" value="ECO:0007669"/>
    <property type="project" value="TreeGrafter"/>
</dbReference>
<dbReference type="GO" id="GO:0008643">
    <property type="term" value="P:carbohydrate transport"/>
    <property type="evidence" value="ECO:0007669"/>
    <property type="project" value="InterPro"/>
</dbReference>
<protein>
    <recommendedName>
        <fullName evidence="12">Major facilitator superfamily domain-containing protein 2B</fullName>
    </recommendedName>
</protein>
<feature type="transmembrane region" description="Helical" evidence="9">
    <location>
        <begin position="478"/>
        <end position="502"/>
    </location>
</feature>
<keyword evidence="3" id="KW-0813">Transport</keyword>
<evidence type="ECO:0000313" key="11">
    <source>
        <dbReference type="Proteomes" id="UP001181693"/>
    </source>
</evidence>
<evidence type="ECO:0000256" key="6">
    <source>
        <dbReference type="ARBA" id="ARBA00022989"/>
    </source>
</evidence>
<feature type="transmembrane region" description="Helical" evidence="9">
    <location>
        <begin position="435"/>
        <end position="458"/>
    </location>
</feature>
<organism evidence="10 11">
    <name type="scientific">Pyxicephalus adspersus</name>
    <name type="common">African bullfrog</name>
    <dbReference type="NCBI Taxonomy" id="30357"/>
    <lineage>
        <taxon>Eukaryota</taxon>
        <taxon>Metazoa</taxon>
        <taxon>Chordata</taxon>
        <taxon>Craniata</taxon>
        <taxon>Vertebrata</taxon>
        <taxon>Euteleostomi</taxon>
        <taxon>Amphibia</taxon>
        <taxon>Batrachia</taxon>
        <taxon>Anura</taxon>
        <taxon>Neobatrachia</taxon>
        <taxon>Ranoidea</taxon>
        <taxon>Pyxicephalidae</taxon>
        <taxon>Pyxicephalinae</taxon>
        <taxon>Pyxicephalus</taxon>
    </lineage>
</organism>
<dbReference type="SUPFAM" id="SSF103473">
    <property type="entry name" value="MFS general substrate transporter"/>
    <property type="match status" value="1"/>
</dbReference>
<keyword evidence="5 9" id="KW-0812">Transmembrane</keyword>
<feature type="transmembrane region" description="Helical" evidence="9">
    <location>
        <begin position="160"/>
        <end position="179"/>
    </location>
</feature>
<feature type="transmembrane region" description="Helical" evidence="9">
    <location>
        <begin position="131"/>
        <end position="153"/>
    </location>
</feature>
<dbReference type="AlphaFoldDB" id="A0AAV3ADF2"/>
<dbReference type="Pfam" id="PF13347">
    <property type="entry name" value="MFS_2"/>
    <property type="match status" value="1"/>
</dbReference>
<feature type="transmembrane region" description="Helical" evidence="9">
    <location>
        <begin position="252"/>
        <end position="275"/>
    </location>
</feature>
<sequence length="520" mass="57627">MQKETTAEFALVIKELQARKFFCKSCKPPLPPSSLHPAHEQAGKLRSYLGVLKQKKLSVFTKCCYAIGGAPNQVAGSAAAFFLQIYLLDVAQITPFEASLVLCIGKTWGGITDPITGYFINKSKWTRIGRLMPWMLGSMPFLVVSYFFLWFVPSFLTGRVLWYLIFFCSFQALSTIYHVPYTTLTMFLSAKQTERDSATAYRMTVEVLGTLIGAALQGQIIASAHTAHHCHGINGTMNLTANATDPTRNRNVYMIAAGVIGCVYLFCTTVLVLGVKEKNDPYAFQPGMIMPFCIGFRQSMQHGPYLYLIFSFLLISAAVQLQQSNFVLFCTHAAANLREHFQNLVLTILISAVVSIPFWQWFLQRFGKKKAAFGISWMIPFAIMLVTIPNLIVAYVVAVVSGFSIAASLLLPWSMLPDVVDNFRLMNPQAKGLEAIFYSSFVFFTKLSAGIALGISTLSLQFAGYSSAACKQSYPVVLTLQLLIGAVPAVLIILGLIILVFYPITEDTRRETELALDVIR</sequence>
<evidence type="ECO:0000256" key="7">
    <source>
        <dbReference type="ARBA" id="ARBA00023055"/>
    </source>
</evidence>